<dbReference type="EMBL" id="NRQW01000165">
    <property type="protein sequence ID" value="PLZ91598.1"/>
    <property type="molecule type" value="Genomic_DNA"/>
</dbReference>
<evidence type="ECO:0000313" key="2">
    <source>
        <dbReference type="EMBL" id="PLZ91598.1"/>
    </source>
</evidence>
<comment type="caution">
    <text evidence="2">The sequence shown here is derived from an EMBL/GenBank/DDBJ whole genome shotgun (WGS) entry which is preliminary data.</text>
</comment>
<sequence length="94" mass="10724">MLTLLIASIGFYASLQIQYIPLLLALSYCNFRIGIALGKYNSPNKNSLELQSFDEELQLSQADWNSQRLKLLWLGISINVLLLLGFKYIPPLYN</sequence>
<feature type="transmembrane region" description="Helical" evidence="1">
    <location>
        <begin position="71"/>
        <end position="89"/>
    </location>
</feature>
<feature type="non-terminal residue" evidence="2">
    <location>
        <position position="94"/>
    </location>
</feature>
<keyword evidence="1" id="KW-1133">Transmembrane helix</keyword>
<keyword evidence="1" id="KW-0812">Transmembrane</keyword>
<keyword evidence="3" id="KW-1185">Reference proteome</keyword>
<keyword evidence="1" id="KW-0472">Membrane</keyword>
<evidence type="ECO:0000256" key="1">
    <source>
        <dbReference type="SAM" id="Phobius"/>
    </source>
</evidence>
<protein>
    <submittedName>
        <fullName evidence="2">Membrane-bound O-acyltransferase family protein</fullName>
    </submittedName>
</protein>
<keyword evidence="2" id="KW-0012">Acyltransferase</keyword>
<accession>A0A2N6K575</accession>
<keyword evidence="2" id="KW-0808">Transferase</keyword>
<organism evidence="2 3">
    <name type="scientific">Fischerella muscicola CCMEE 5323</name>
    <dbReference type="NCBI Taxonomy" id="2019572"/>
    <lineage>
        <taxon>Bacteria</taxon>
        <taxon>Bacillati</taxon>
        <taxon>Cyanobacteriota</taxon>
        <taxon>Cyanophyceae</taxon>
        <taxon>Nostocales</taxon>
        <taxon>Hapalosiphonaceae</taxon>
        <taxon>Fischerella</taxon>
    </lineage>
</organism>
<dbReference type="GO" id="GO:0016746">
    <property type="term" value="F:acyltransferase activity"/>
    <property type="evidence" value="ECO:0007669"/>
    <property type="project" value="UniProtKB-KW"/>
</dbReference>
<name>A0A2N6K575_FISMU</name>
<proteinExistence type="predicted"/>
<evidence type="ECO:0000313" key="3">
    <source>
        <dbReference type="Proteomes" id="UP000235036"/>
    </source>
</evidence>
<reference evidence="2 3" key="1">
    <citation type="submission" date="2017-08" db="EMBL/GenBank/DDBJ databases">
        <title>Genomes of Fischerella (Mastigocladus) sp. strains.</title>
        <authorList>
            <person name="Miller S.R."/>
        </authorList>
    </citation>
    <scope>NUCLEOTIDE SEQUENCE [LARGE SCALE GENOMIC DNA]</scope>
    <source>
        <strain evidence="2 3">CCMEE 5323</strain>
    </source>
</reference>
<dbReference type="AlphaFoldDB" id="A0A2N6K575"/>
<gene>
    <name evidence="2" type="ORF">CEN44_08175</name>
</gene>
<dbReference type="Proteomes" id="UP000235036">
    <property type="component" value="Unassembled WGS sequence"/>
</dbReference>